<dbReference type="InterPro" id="IPR023213">
    <property type="entry name" value="CAT-like_dom_sf"/>
</dbReference>
<evidence type="ECO:0000256" key="1">
    <source>
        <dbReference type="ARBA" id="ARBA00009861"/>
    </source>
</evidence>
<dbReference type="EMBL" id="JALJOV010000803">
    <property type="protein sequence ID" value="KAK9861166.1"/>
    <property type="molecule type" value="Genomic_DNA"/>
</dbReference>
<gene>
    <name evidence="3" type="ORF">WJX84_003114</name>
</gene>
<comment type="similarity">
    <text evidence="1">Belongs to the plant acyltransferase family.</text>
</comment>
<dbReference type="Pfam" id="PF02458">
    <property type="entry name" value="Transferase"/>
    <property type="match status" value="1"/>
</dbReference>
<accession>A0AAW1SXD2</accession>
<protein>
    <submittedName>
        <fullName evidence="3">Uncharacterized protein</fullName>
    </submittedName>
</protein>
<dbReference type="SUPFAM" id="SSF52777">
    <property type="entry name" value="CoA-dependent acyltransferases"/>
    <property type="match status" value="1"/>
</dbReference>
<dbReference type="PANTHER" id="PTHR31642">
    <property type="entry name" value="TRICHOTHECENE 3-O-ACETYLTRANSFERASE"/>
    <property type="match status" value="1"/>
</dbReference>
<reference evidence="3 4" key="1">
    <citation type="journal article" date="2024" name="Nat. Commun.">
        <title>Phylogenomics reveals the evolutionary origins of lichenization in chlorophyte algae.</title>
        <authorList>
            <person name="Puginier C."/>
            <person name="Libourel C."/>
            <person name="Otte J."/>
            <person name="Skaloud P."/>
            <person name="Haon M."/>
            <person name="Grisel S."/>
            <person name="Petersen M."/>
            <person name="Berrin J.G."/>
            <person name="Delaux P.M."/>
            <person name="Dal Grande F."/>
            <person name="Keller J."/>
        </authorList>
    </citation>
    <scope>NUCLEOTIDE SEQUENCE [LARGE SCALE GENOMIC DNA]</scope>
    <source>
        <strain evidence="3 4">SAG 2523</strain>
    </source>
</reference>
<keyword evidence="4" id="KW-1185">Reference proteome</keyword>
<dbReference type="Proteomes" id="UP001485043">
    <property type="component" value="Unassembled WGS sequence"/>
</dbReference>
<evidence type="ECO:0000313" key="4">
    <source>
        <dbReference type="Proteomes" id="UP001485043"/>
    </source>
</evidence>
<dbReference type="GO" id="GO:0016747">
    <property type="term" value="F:acyltransferase activity, transferring groups other than amino-acyl groups"/>
    <property type="evidence" value="ECO:0007669"/>
    <property type="project" value="TreeGrafter"/>
</dbReference>
<dbReference type="AlphaFoldDB" id="A0AAW1SXD2"/>
<evidence type="ECO:0000256" key="2">
    <source>
        <dbReference type="ARBA" id="ARBA00022679"/>
    </source>
</evidence>
<evidence type="ECO:0000313" key="3">
    <source>
        <dbReference type="EMBL" id="KAK9861166.1"/>
    </source>
</evidence>
<keyword evidence="2" id="KW-0808">Transferase</keyword>
<comment type="caution">
    <text evidence="3">The sequence shown here is derived from an EMBL/GenBank/DDBJ whole genome shotgun (WGS) entry which is preliminary data.</text>
</comment>
<name>A0AAW1SXD2_9CHLO</name>
<dbReference type="PANTHER" id="PTHR31642:SF310">
    <property type="entry name" value="FATTY ALCOHOL:CAFFEOYL-COA ACYLTRANSFERASE"/>
    <property type="match status" value="1"/>
</dbReference>
<organism evidence="3 4">
    <name type="scientific">Apatococcus fuscideae</name>
    <dbReference type="NCBI Taxonomy" id="2026836"/>
    <lineage>
        <taxon>Eukaryota</taxon>
        <taxon>Viridiplantae</taxon>
        <taxon>Chlorophyta</taxon>
        <taxon>core chlorophytes</taxon>
        <taxon>Trebouxiophyceae</taxon>
        <taxon>Chlorellales</taxon>
        <taxon>Chlorellaceae</taxon>
        <taxon>Apatococcus</taxon>
    </lineage>
</organism>
<dbReference type="Gene3D" id="3.30.559.10">
    <property type="entry name" value="Chloramphenicol acetyltransferase-like domain"/>
    <property type="match status" value="2"/>
</dbReference>
<dbReference type="InterPro" id="IPR050317">
    <property type="entry name" value="Plant_Fungal_Acyltransferase"/>
</dbReference>
<feature type="non-terminal residue" evidence="3">
    <location>
        <position position="444"/>
    </location>
</feature>
<dbReference type="GO" id="GO:0044550">
    <property type="term" value="P:secondary metabolite biosynthetic process"/>
    <property type="evidence" value="ECO:0007669"/>
    <property type="project" value="TreeGrafter"/>
</dbReference>
<sequence>MAPIMEVVEIIRSTSPASKTYLTCSDLIVRQYCPGVIVGFSYEINASMLKAALNTVVDQHYRILTGRLQQDTEDHLYVDDSNSGFPFSVSKDNEASLSSILPTLSRPLAQEIQPVTTTGGPFLPQLDLVAYLAGKGPLCALQLTNVQDGSILGLSISHVLTDAEGFGQLFYDLSRAYQGLSVSPKAPSRFAMQQLASQAAGSTARQLKDKELIESLPRYPPPASTFQEMVDQGLYDIVGTTAAERKAGVWHSHHLLHLPGKGLERLRGSLLASAIAQEKGITKLSVHDLMAALVWIAREISEGNDLSSGLKRCFCYAVDLRRLPGQKGSEIPQGFWGNAVTANCIMPPEMPACSSTPRESHLHNVFASAACAIRAGTDKTRADSGFWKTAMSLVGEMAEHDYWKRLSQQADFHPFKESAAMFTAWRSGSVDKADFGHGVPWIVG</sequence>
<proteinExistence type="inferred from homology"/>